<evidence type="ECO:0000256" key="2">
    <source>
        <dbReference type="SAM" id="SignalP"/>
    </source>
</evidence>
<feature type="domain" description="WSC" evidence="3">
    <location>
        <begin position="128"/>
        <end position="231"/>
    </location>
</feature>
<feature type="compositionally biased region" description="Basic residues" evidence="1">
    <location>
        <begin position="655"/>
        <end position="670"/>
    </location>
</feature>
<evidence type="ECO:0000313" key="5">
    <source>
        <dbReference type="Proteomes" id="UP000710849"/>
    </source>
</evidence>
<dbReference type="Pfam" id="PF01822">
    <property type="entry name" value="WSC"/>
    <property type="match status" value="1"/>
</dbReference>
<feature type="region of interest" description="Disordered" evidence="1">
    <location>
        <begin position="630"/>
        <end position="700"/>
    </location>
</feature>
<dbReference type="RefSeq" id="XP_038736125.1">
    <property type="nucleotide sequence ID" value="XM_038872919.1"/>
</dbReference>
<dbReference type="Proteomes" id="UP000710849">
    <property type="component" value="Unassembled WGS sequence"/>
</dbReference>
<name>A0A9P5M7I0_9HELO</name>
<organism evidence="4 5">
    <name type="scientific">Botrytis byssoidea</name>
    <dbReference type="NCBI Taxonomy" id="139641"/>
    <lineage>
        <taxon>Eukaryota</taxon>
        <taxon>Fungi</taxon>
        <taxon>Dikarya</taxon>
        <taxon>Ascomycota</taxon>
        <taxon>Pezizomycotina</taxon>
        <taxon>Leotiomycetes</taxon>
        <taxon>Helotiales</taxon>
        <taxon>Sclerotiniaceae</taxon>
        <taxon>Botrytis</taxon>
    </lineage>
</organism>
<dbReference type="AlphaFoldDB" id="A0A9P5M7I0"/>
<proteinExistence type="predicted"/>
<keyword evidence="2" id="KW-0732">Signal</keyword>
<feature type="chain" id="PRO_5040312909" description="WSC domain-containing protein" evidence="2">
    <location>
        <begin position="20"/>
        <end position="895"/>
    </location>
</feature>
<protein>
    <recommendedName>
        <fullName evidence="3">WSC domain-containing protein</fullName>
    </recommendedName>
</protein>
<feature type="region of interest" description="Disordered" evidence="1">
    <location>
        <begin position="749"/>
        <end position="791"/>
    </location>
</feature>
<reference evidence="4 5" key="1">
    <citation type="journal article" date="2020" name="Genome Biol. Evol.">
        <title>Comparative genomics of Sclerotiniaceae.</title>
        <authorList>
            <person name="Valero Jimenez C.A."/>
            <person name="Steentjes M."/>
            <person name="Scholten O.E."/>
            <person name="Van Kan J.A.L."/>
        </authorList>
    </citation>
    <scope>NUCLEOTIDE SEQUENCE [LARGE SCALE GENOMIC DNA]</scope>
    <source>
        <strain evidence="4 5">MUCL 94</strain>
    </source>
</reference>
<keyword evidence="5" id="KW-1185">Reference proteome</keyword>
<evidence type="ECO:0000256" key="1">
    <source>
        <dbReference type="SAM" id="MobiDB-lite"/>
    </source>
</evidence>
<evidence type="ECO:0000313" key="4">
    <source>
        <dbReference type="EMBL" id="KAF7950856.1"/>
    </source>
</evidence>
<gene>
    <name evidence="4" type="ORF">EAE97_002408</name>
</gene>
<dbReference type="EMBL" id="RCSW01000004">
    <property type="protein sequence ID" value="KAF7950856.1"/>
    <property type="molecule type" value="Genomic_DNA"/>
</dbReference>
<dbReference type="InterPro" id="IPR002889">
    <property type="entry name" value="WSC_carb-bd"/>
</dbReference>
<feature type="signal peptide" evidence="2">
    <location>
        <begin position="1"/>
        <end position="19"/>
    </location>
</feature>
<dbReference type="GeneID" id="62145997"/>
<sequence>MILSNLLVASLGIISVTSSQSSSATNVCLDALSSEPNDAKSFCIHYLVSSTIPIPSFASPCLATDPSDNQLFKSCYELLHQLENEVLLPKVSHLGVIEGSVKRGETLPRDGGFFNTGSVPSVTTNIGTYDNYGCFEDGTRGKPLGSPLLNLTGTAADTIQSCVNACSISGQNGTPYRYAGIEPGSCWCSNYISILSVKSSSFCQSTCPSNYGKYCGGIVGGVLHMQIYELKIVNPTSTASVKTTSSTSSLKSSVKSSISTSQSGTTSSSKLLSLTMQTSSQKSSSISKSSSSSSTNLISSISTVPAFPTTSNIPSTSLPPIIEISSTTKSFGLPPDPPIIPPIVGPTGTESYSLPSGTFAYPSELSTSTPSFGLPPDPPTIPPIVGPTGTDSYIQPSGTFAYPSELSTTGKSNPWASLTLEEPEFWTQVPSNAVAGFVEPMTTLQPISTATSPPQKVKREYDITAPNSPWLHLLPLNSPDILKEVLPGQVPGWDQHAIAKEKRLKSREYDINAPDSPWLPLLPLTSPEILKEVAPDQVPGWKQQAIIPRSDKMKREYDINAPDSPWKPLLPLTSPDILKEVAPGQVPGWKQQPVSPPPSPAKREYDINAPDSPWRPVLPLYTPSILKSIPEDQVPGWRGQASAPLIPDSDIPPRTKSRSKPKPKTKHRRQLGPLPENFLEPPGRPDFIKTHPEKNNNNPLPAPFHKILNAIDPHTGKKLPFLSPKPRYSHSKISLDKFPSLREIGLLQDGKVHHSKDKNKEHENENENENENKDEDENENENEKTENAKRIADLQKIRDRRYAHKLHLQGTPKAYAEMREKSERRGRKKMKVGEGEERIFRGLGREGGGGEDVLVDRVGLGEDDADAKAEEENWMWKTWSADGGKRKGRKIRLER</sequence>
<feature type="compositionally biased region" description="Basic and acidic residues" evidence="1">
    <location>
        <begin position="781"/>
        <end position="791"/>
    </location>
</feature>
<comment type="caution">
    <text evidence="4">The sequence shown here is derived from an EMBL/GenBank/DDBJ whole genome shotgun (WGS) entry which is preliminary data.</text>
</comment>
<evidence type="ECO:0000259" key="3">
    <source>
        <dbReference type="PROSITE" id="PS51212"/>
    </source>
</evidence>
<accession>A0A9P5M7I0</accession>
<feature type="compositionally biased region" description="Acidic residues" evidence="1">
    <location>
        <begin position="766"/>
        <end position="780"/>
    </location>
</feature>
<dbReference type="PROSITE" id="PS51212">
    <property type="entry name" value="WSC"/>
    <property type="match status" value="1"/>
</dbReference>
<feature type="region of interest" description="Disordered" evidence="1">
    <location>
        <begin position="584"/>
        <end position="609"/>
    </location>
</feature>